<dbReference type="InterPro" id="IPR013332">
    <property type="entry name" value="KPR_N"/>
</dbReference>
<dbReference type="EMBL" id="JAAMPI010000535">
    <property type="protein sequence ID" value="KAF4630582.1"/>
    <property type="molecule type" value="Genomic_DNA"/>
</dbReference>
<dbReference type="Proteomes" id="UP000566819">
    <property type="component" value="Unassembled WGS sequence"/>
</dbReference>
<feature type="compositionally biased region" description="Basic and acidic residues" evidence="4">
    <location>
        <begin position="279"/>
        <end position="302"/>
    </location>
</feature>
<dbReference type="Pfam" id="PF08546">
    <property type="entry name" value="ApbA_C"/>
    <property type="match status" value="1"/>
</dbReference>
<evidence type="ECO:0000256" key="2">
    <source>
        <dbReference type="ARBA" id="ARBA00022857"/>
    </source>
</evidence>
<keyword evidence="7" id="KW-1185">Reference proteome</keyword>
<dbReference type="InterPro" id="IPR000534">
    <property type="entry name" value="Semialdehyde_DH_NAD-bd"/>
</dbReference>
<dbReference type="Pfam" id="PF02558">
    <property type="entry name" value="ApbA"/>
    <property type="match status" value="1"/>
</dbReference>
<dbReference type="InterPro" id="IPR008927">
    <property type="entry name" value="6-PGluconate_DH-like_C_sf"/>
</dbReference>
<reference evidence="6 7" key="1">
    <citation type="submission" date="2020-03" db="EMBL/GenBank/DDBJ databases">
        <title>Draft Genome Sequence of Cudoniella acicularis.</title>
        <authorList>
            <person name="Buettner E."/>
            <person name="Kellner H."/>
        </authorList>
    </citation>
    <scope>NUCLEOTIDE SEQUENCE [LARGE SCALE GENOMIC DNA]</scope>
    <source>
        <strain evidence="6 7">DSM 108380</strain>
    </source>
</reference>
<dbReference type="SUPFAM" id="SSF48179">
    <property type="entry name" value="6-phosphogluconate dehydrogenase C-terminal domain-like"/>
    <property type="match status" value="1"/>
</dbReference>
<comment type="caution">
    <text evidence="6">The sequence shown here is derived from an EMBL/GenBank/DDBJ whole genome shotgun (WGS) entry which is preliminary data.</text>
</comment>
<dbReference type="InterPro" id="IPR013328">
    <property type="entry name" value="6PGD_dom2"/>
</dbReference>
<dbReference type="GO" id="GO:0051287">
    <property type="term" value="F:NAD binding"/>
    <property type="evidence" value="ECO:0007669"/>
    <property type="project" value="InterPro"/>
</dbReference>
<evidence type="ECO:0000256" key="4">
    <source>
        <dbReference type="SAM" id="MobiDB-lite"/>
    </source>
</evidence>
<dbReference type="CDD" id="cd02315">
    <property type="entry name" value="ScASADH_like_N"/>
    <property type="match status" value="1"/>
</dbReference>
<feature type="compositionally biased region" description="Polar residues" evidence="4">
    <location>
        <begin position="239"/>
        <end position="260"/>
    </location>
</feature>
<proteinExistence type="inferred from homology"/>
<dbReference type="OrthoDB" id="73846at2759"/>
<dbReference type="GO" id="GO:0005739">
    <property type="term" value="C:mitochondrion"/>
    <property type="evidence" value="ECO:0007669"/>
    <property type="project" value="TreeGrafter"/>
</dbReference>
<evidence type="ECO:0000313" key="6">
    <source>
        <dbReference type="EMBL" id="KAF4630582.1"/>
    </source>
</evidence>
<dbReference type="GO" id="GO:0050661">
    <property type="term" value="F:NADP binding"/>
    <property type="evidence" value="ECO:0007669"/>
    <property type="project" value="TreeGrafter"/>
</dbReference>
<dbReference type="InterPro" id="IPR013752">
    <property type="entry name" value="KPA_reductase"/>
</dbReference>
<dbReference type="PANTHER" id="PTHR43765">
    <property type="entry name" value="2-DEHYDROPANTOATE 2-REDUCTASE-RELATED"/>
    <property type="match status" value="1"/>
</dbReference>
<keyword evidence="3" id="KW-0560">Oxidoreductase</keyword>
<protein>
    <recommendedName>
        <fullName evidence="5">Semialdehyde dehydrogenase NAD-binding domain-containing protein</fullName>
    </recommendedName>
</protein>
<dbReference type="Pfam" id="PF01118">
    <property type="entry name" value="Semialdhyde_dh"/>
    <property type="match status" value="1"/>
</dbReference>
<dbReference type="GO" id="GO:0016620">
    <property type="term" value="F:oxidoreductase activity, acting on the aldehyde or oxo group of donors, NAD or NADP as acceptor"/>
    <property type="evidence" value="ECO:0007669"/>
    <property type="project" value="InterPro"/>
</dbReference>
<dbReference type="GO" id="GO:1901607">
    <property type="term" value="P:alpha-amino acid biosynthetic process"/>
    <property type="evidence" value="ECO:0007669"/>
    <property type="project" value="UniProtKB-ARBA"/>
</dbReference>
<evidence type="ECO:0000256" key="3">
    <source>
        <dbReference type="ARBA" id="ARBA00023002"/>
    </source>
</evidence>
<dbReference type="SUPFAM" id="SSF51735">
    <property type="entry name" value="NAD(P)-binding Rossmann-fold domains"/>
    <property type="match status" value="1"/>
</dbReference>
<sequence>MLGDFSSRACQLIQESVDVFHFYLYSTCFFTSPSPSPPPSDLFVQHLTRQHPNRQYFRHSLSSRLDSYPEAFLLHDLLSTPACFYNLDIWIAAGSRPQGAKEHLCHELSSTIVDNLSSCLFRPAAVRCCGCLLEYLVTLNGATITLSRAGWPYIRPPHALEPIGGHGGRSRSAFGVDGFPDRLIREGLPGRLKRESVRRWDLPLEQMLDQQPDTRTMDIPLPRPKFPDVQKGAMIDENIPQSQSGLPRLPLNTTPETSAPQKVPGTGLEQSNDAPRPLEYLRDPHIEIQEDETSKSQEKAKDQTQQMEVEPSVTPRIEITPSSRSIHILGIGRVGKYIAHSIASLPHAPPVTLLVHNPSLFSQWYAEGAAIRVERNGKIYTQTGFSIEPSEQFRNVGNLVRSGIPIPTPSNNIIENLIVTTNAHATIAALSAIQHRLWPASTVCFLQDGLGIIDEVNLKIFPDRYRRPNYALGTVSHKIGPTSRTYSVVEKGPGAITFTVLPRDTIETYQGAQYGKPLVRRLDGDWAPFRLVTKTLQRSPDLQGHTVSRLDFQKVQLEKIIINSVIGPLSVVFDCTNDQLLYNYNVSSTMKILLEEIFQVVNLLPELIRAPLKHRLSEKAEERELSITMGICRSKRLPAGETKCIYRFRTNLDGLKSRDGTLGILGCTGSVGQRFILLLAQNPHFILHAVGASARSAGKKYKDAVKWKQATPMGKHVEELIVKECKANEFLEFDVIFSGLDADVASDIEMEFLKAELAVFSNAKNYRRDPLVPLVVPTVNLPYFDVIPH</sequence>
<dbReference type="Gene3D" id="3.40.50.720">
    <property type="entry name" value="NAD(P)-binding Rossmann-like Domain"/>
    <property type="match status" value="2"/>
</dbReference>
<dbReference type="InterPro" id="IPR036291">
    <property type="entry name" value="NAD(P)-bd_dom_sf"/>
</dbReference>
<dbReference type="PANTHER" id="PTHR43765:SF2">
    <property type="entry name" value="2-DEHYDROPANTOATE 2-REDUCTASE"/>
    <property type="match status" value="1"/>
</dbReference>
<accession>A0A8H4W1V0</accession>
<evidence type="ECO:0000259" key="5">
    <source>
        <dbReference type="SMART" id="SM00859"/>
    </source>
</evidence>
<keyword evidence="2" id="KW-0521">NADP</keyword>
<dbReference type="SMART" id="SM00859">
    <property type="entry name" value="Semialdhyde_dh"/>
    <property type="match status" value="1"/>
</dbReference>
<feature type="region of interest" description="Disordered" evidence="4">
    <location>
        <begin position="239"/>
        <end position="312"/>
    </location>
</feature>
<dbReference type="AlphaFoldDB" id="A0A8H4W1V0"/>
<feature type="domain" description="Semialdehyde dehydrogenase NAD-binding" evidence="5">
    <location>
        <begin position="661"/>
        <end position="787"/>
    </location>
</feature>
<gene>
    <name evidence="6" type="ORF">G7Y89_g7557</name>
</gene>
<evidence type="ECO:0000313" key="7">
    <source>
        <dbReference type="Proteomes" id="UP000566819"/>
    </source>
</evidence>
<dbReference type="GO" id="GO:0008677">
    <property type="term" value="F:2-dehydropantoate 2-reductase activity"/>
    <property type="evidence" value="ECO:0007669"/>
    <property type="project" value="TreeGrafter"/>
</dbReference>
<name>A0A8H4W1V0_9HELO</name>
<evidence type="ECO:0000256" key="1">
    <source>
        <dbReference type="ARBA" id="ARBA00007870"/>
    </source>
</evidence>
<organism evidence="6 7">
    <name type="scientific">Cudoniella acicularis</name>
    <dbReference type="NCBI Taxonomy" id="354080"/>
    <lineage>
        <taxon>Eukaryota</taxon>
        <taxon>Fungi</taxon>
        <taxon>Dikarya</taxon>
        <taxon>Ascomycota</taxon>
        <taxon>Pezizomycotina</taxon>
        <taxon>Leotiomycetes</taxon>
        <taxon>Helotiales</taxon>
        <taxon>Tricladiaceae</taxon>
        <taxon>Cudoniella</taxon>
    </lineage>
</organism>
<dbReference type="Gene3D" id="1.10.1040.10">
    <property type="entry name" value="N-(1-d-carboxylethyl)-l-norvaline Dehydrogenase, domain 2"/>
    <property type="match status" value="1"/>
</dbReference>
<comment type="similarity">
    <text evidence="1">Belongs to the ketopantoate reductase family.</text>
</comment>
<dbReference type="InterPro" id="IPR050838">
    <property type="entry name" value="Ketopantoate_reductase"/>
</dbReference>